<organism evidence="1 2">
    <name type="scientific">Mycolicibacterium brumae</name>
    <dbReference type="NCBI Taxonomy" id="85968"/>
    <lineage>
        <taxon>Bacteria</taxon>
        <taxon>Bacillati</taxon>
        <taxon>Actinomycetota</taxon>
        <taxon>Actinomycetes</taxon>
        <taxon>Mycobacteriales</taxon>
        <taxon>Mycobacteriaceae</taxon>
        <taxon>Mycolicibacterium</taxon>
    </lineage>
</organism>
<evidence type="ECO:0000313" key="1">
    <source>
        <dbReference type="EMBL" id="PIB75241.1"/>
    </source>
</evidence>
<sequence length="95" mass="10161">MDKITYALPTIVDAADQTVHHGAGLLEIIGDVERKTNALIADFQGIGADGFFLHQQQLLTALKHLADTVGRHGNAVHTVCDSATVTDNTIATFFC</sequence>
<dbReference type="STRING" id="85968.GCA_900073015_02669"/>
<accession>A0A2G5PA49</accession>
<dbReference type="Proteomes" id="UP000230551">
    <property type="component" value="Unassembled WGS sequence"/>
</dbReference>
<dbReference type="EMBL" id="PDCN02000011">
    <property type="protein sequence ID" value="PIB75241.1"/>
    <property type="molecule type" value="Genomic_DNA"/>
</dbReference>
<gene>
    <name evidence="1" type="ORF">CQY22_010285</name>
</gene>
<dbReference type="RefSeq" id="WP_090589869.1">
    <property type="nucleotide sequence ID" value="NZ_CP104302.1"/>
</dbReference>
<name>A0A2G5PA49_9MYCO</name>
<evidence type="ECO:0000313" key="2">
    <source>
        <dbReference type="Proteomes" id="UP000230551"/>
    </source>
</evidence>
<dbReference type="OrthoDB" id="4762157at2"/>
<proteinExistence type="predicted"/>
<comment type="caution">
    <text evidence="1">The sequence shown here is derived from an EMBL/GenBank/DDBJ whole genome shotgun (WGS) entry which is preliminary data.</text>
</comment>
<dbReference type="SUPFAM" id="SSF140453">
    <property type="entry name" value="EsxAB dimer-like"/>
    <property type="match status" value="1"/>
</dbReference>
<protein>
    <submittedName>
        <fullName evidence="1">Secretion protein</fullName>
    </submittedName>
</protein>
<dbReference type="AlphaFoldDB" id="A0A2G5PA49"/>
<dbReference type="Gene3D" id="1.10.287.1060">
    <property type="entry name" value="ESAT-6-like"/>
    <property type="match status" value="1"/>
</dbReference>
<reference evidence="1 2" key="1">
    <citation type="journal article" date="2017" name="Infect. Genet. Evol.">
        <title>The new phylogeny of the genus Mycobacterium: The old and the news.</title>
        <authorList>
            <person name="Tortoli E."/>
            <person name="Fedrizzi T."/>
            <person name="Meehan C.J."/>
            <person name="Trovato A."/>
            <person name="Grottola A."/>
            <person name="Giacobazzi E."/>
            <person name="Serpini G.F."/>
            <person name="Tagliazucchi S."/>
            <person name="Fabio A."/>
            <person name="Bettua C."/>
            <person name="Bertorelli R."/>
            <person name="Frascaro F."/>
            <person name="De Sanctis V."/>
            <person name="Pecorari M."/>
            <person name="Jousson O."/>
            <person name="Segata N."/>
            <person name="Cirillo D.M."/>
        </authorList>
    </citation>
    <scope>NUCLEOTIDE SEQUENCE [LARGE SCALE GENOMIC DNA]</scope>
    <source>
        <strain evidence="1 2">CIP1034565</strain>
    </source>
</reference>
<keyword evidence="2" id="KW-1185">Reference proteome</keyword>
<dbReference type="InterPro" id="IPR036689">
    <property type="entry name" value="ESAT-6-like_sf"/>
</dbReference>